<evidence type="ECO:0000259" key="5">
    <source>
        <dbReference type="PROSITE" id="PS50977"/>
    </source>
</evidence>
<dbReference type="OrthoDB" id="9796019at2"/>
<dbReference type="PANTHER" id="PTHR30055:SF148">
    <property type="entry name" value="TETR-FAMILY TRANSCRIPTIONAL REGULATOR"/>
    <property type="match status" value="1"/>
</dbReference>
<dbReference type="PANTHER" id="PTHR30055">
    <property type="entry name" value="HTH-TYPE TRANSCRIPTIONAL REGULATOR RUTR"/>
    <property type="match status" value="1"/>
</dbReference>
<keyword evidence="1" id="KW-0805">Transcription regulation</keyword>
<dbReference type="GO" id="GO:0003700">
    <property type="term" value="F:DNA-binding transcription factor activity"/>
    <property type="evidence" value="ECO:0007669"/>
    <property type="project" value="TreeGrafter"/>
</dbReference>
<dbReference type="SUPFAM" id="SSF46689">
    <property type="entry name" value="Homeodomain-like"/>
    <property type="match status" value="1"/>
</dbReference>
<feature type="DNA-binding region" description="H-T-H motif" evidence="4">
    <location>
        <begin position="35"/>
        <end position="54"/>
    </location>
</feature>
<dbReference type="PATRIC" id="fig|1631356.3.peg.2323"/>
<dbReference type="AlphaFoldDB" id="A0A0L6CJI9"/>
<proteinExistence type="predicted"/>
<keyword evidence="3" id="KW-0804">Transcription</keyword>
<dbReference type="PROSITE" id="PS50977">
    <property type="entry name" value="HTH_TETR_2"/>
    <property type="match status" value="1"/>
</dbReference>
<dbReference type="SUPFAM" id="SSF48498">
    <property type="entry name" value="Tetracyclin repressor-like, C-terminal domain"/>
    <property type="match status" value="1"/>
</dbReference>
<evidence type="ECO:0000256" key="3">
    <source>
        <dbReference type="ARBA" id="ARBA00023163"/>
    </source>
</evidence>
<evidence type="ECO:0000313" key="6">
    <source>
        <dbReference type="EMBL" id="KNX37683.1"/>
    </source>
</evidence>
<dbReference type="Gene3D" id="1.10.357.10">
    <property type="entry name" value="Tetracycline Repressor, domain 2"/>
    <property type="match status" value="1"/>
</dbReference>
<sequence>MNDTALRPRIAGDRESAVLDGVLDVLVEVGYDKLTFDLVAARVRAGKATLYRRWPTKADLVIAAVSQVKVCPNNDADALDTGTLRGDLEALICGDAEVTELLPSVMAAIVVAIHRDEELKQSFHEQIVRPRYELLIAAFERAQQRGEIGPDADLELIAAVVPAMAMRHSAELGAGPTTEYMREVVEQIVLPACAATLHEHHEPATKGG</sequence>
<dbReference type="Proteomes" id="UP000037397">
    <property type="component" value="Unassembled WGS sequence"/>
</dbReference>
<dbReference type="EMBL" id="LAIR01000002">
    <property type="protein sequence ID" value="KNX37683.1"/>
    <property type="molecule type" value="Genomic_DNA"/>
</dbReference>
<dbReference type="RefSeq" id="WP_050670065.1">
    <property type="nucleotide sequence ID" value="NZ_LAIR01000002.1"/>
</dbReference>
<dbReference type="InterPro" id="IPR009057">
    <property type="entry name" value="Homeodomain-like_sf"/>
</dbReference>
<dbReference type="Pfam" id="PF16859">
    <property type="entry name" value="TetR_C_11"/>
    <property type="match status" value="1"/>
</dbReference>
<reference evidence="7" key="1">
    <citation type="submission" date="2015-03" db="EMBL/GenBank/DDBJ databases">
        <title>Luteipulveratus halotolerans sp. nov., a novel actinobacterium (Dermacoccaceae) from Sarawak, Malaysia.</title>
        <authorList>
            <person name="Juboi H."/>
            <person name="Basik A."/>
            <person name="Shamsul S.S."/>
            <person name="Arnold P."/>
            <person name="Schmitt E.K."/>
            <person name="Sanglier J.-J."/>
            <person name="Yeo T."/>
        </authorList>
    </citation>
    <scope>NUCLEOTIDE SEQUENCE [LARGE SCALE GENOMIC DNA]</scope>
    <source>
        <strain evidence="7">C296001</strain>
    </source>
</reference>
<dbReference type="Gene3D" id="1.10.10.60">
    <property type="entry name" value="Homeodomain-like"/>
    <property type="match status" value="1"/>
</dbReference>
<name>A0A0L6CJI9_9MICO</name>
<organism evidence="6 7">
    <name type="scientific">Luteipulveratus halotolerans</name>
    <dbReference type="NCBI Taxonomy" id="1631356"/>
    <lineage>
        <taxon>Bacteria</taxon>
        <taxon>Bacillati</taxon>
        <taxon>Actinomycetota</taxon>
        <taxon>Actinomycetes</taxon>
        <taxon>Micrococcales</taxon>
        <taxon>Dermacoccaceae</taxon>
        <taxon>Luteipulveratus</taxon>
    </lineage>
</organism>
<evidence type="ECO:0000256" key="4">
    <source>
        <dbReference type="PROSITE-ProRule" id="PRU00335"/>
    </source>
</evidence>
<evidence type="ECO:0000256" key="2">
    <source>
        <dbReference type="ARBA" id="ARBA00023125"/>
    </source>
</evidence>
<dbReference type="STRING" id="1631356.VV01_11880"/>
<keyword evidence="7" id="KW-1185">Reference proteome</keyword>
<comment type="caution">
    <text evidence="6">The sequence shown here is derived from an EMBL/GenBank/DDBJ whole genome shotgun (WGS) entry which is preliminary data.</text>
</comment>
<protein>
    <recommendedName>
        <fullName evidence="5">HTH tetR-type domain-containing protein</fullName>
    </recommendedName>
</protein>
<dbReference type="Pfam" id="PF00440">
    <property type="entry name" value="TetR_N"/>
    <property type="match status" value="1"/>
</dbReference>
<dbReference type="InterPro" id="IPR001647">
    <property type="entry name" value="HTH_TetR"/>
</dbReference>
<dbReference type="InterPro" id="IPR050109">
    <property type="entry name" value="HTH-type_TetR-like_transc_reg"/>
</dbReference>
<dbReference type="InterPro" id="IPR036271">
    <property type="entry name" value="Tet_transcr_reg_TetR-rel_C_sf"/>
</dbReference>
<dbReference type="InterPro" id="IPR011075">
    <property type="entry name" value="TetR_C"/>
</dbReference>
<evidence type="ECO:0000256" key="1">
    <source>
        <dbReference type="ARBA" id="ARBA00023015"/>
    </source>
</evidence>
<dbReference type="GO" id="GO:0000976">
    <property type="term" value="F:transcription cis-regulatory region binding"/>
    <property type="evidence" value="ECO:0007669"/>
    <property type="project" value="TreeGrafter"/>
</dbReference>
<feature type="domain" description="HTH tetR-type" evidence="5">
    <location>
        <begin position="12"/>
        <end position="72"/>
    </location>
</feature>
<keyword evidence="2 4" id="KW-0238">DNA-binding</keyword>
<evidence type="ECO:0000313" key="7">
    <source>
        <dbReference type="Proteomes" id="UP000037397"/>
    </source>
</evidence>
<accession>A0A0L6CJI9</accession>
<gene>
    <name evidence="6" type="ORF">VV01_11880</name>
</gene>